<protein>
    <submittedName>
        <fullName evidence="1">Uncharacterized protein</fullName>
    </submittedName>
</protein>
<gene>
    <name evidence="1" type="ORF">DI09_134p30</name>
</gene>
<dbReference type="RefSeq" id="XP_013239231.1">
    <property type="nucleotide sequence ID" value="XM_013383777.1"/>
</dbReference>
<dbReference type="AlphaFoldDB" id="A0A098VV44"/>
<organism evidence="1 2">
    <name type="scientific">Mitosporidium daphniae</name>
    <dbReference type="NCBI Taxonomy" id="1485682"/>
    <lineage>
        <taxon>Eukaryota</taxon>
        <taxon>Fungi</taxon>
        <taxon>Fungi incertae sedis</taxon>
        <taxon>Microsporidia</taxon>
        <taxon>Mitosporidium</taxon>
    </lineage>
</organism>
<dbReference type="HOGENOM" id="CLU_1468525_0_0_1"/>
<proteinExistence type="predicted"/>
<evidence type="ECO:0000313" key="1">
    <source>
        <dbReference type="EMBL" id="KGG52795.1"/>
    </source>
</evidence>
<name>A0A098VV44_9MICR</name>
<dbReference type="VEuPathDB" id="MicrosporidiaDB:DI09_134p30"/>
<reference evidence="1 2" key="1">
    <citation type="submission" date="2014-04" db="EMBL/GenBank/DDBJ databases">
        <title>A new species of microsporidia sheds light on the evolution of extreme parasitism.</title>
        <authorList>
            <person name="Haag K.L."/>
            <person name="James T.Y."/>
            <person name="Larsson R."/>
            <person name="Schaer T.M."/>
            <person name="Refardt D."/>
            <person name="Pombert J.-F."/>
            <person name="Ebert D."/>
        </authorList>
    </citation>
    <scope>NUCLEOTIDE SEQUENCE [LARGE SCALE GENOMIC DNA]</scope>
    <source>
        <strain evidence="1 2">UGP3</strain>
        <tissue evidence="1">Spores</tissue>
    </source>
</reference>
<dbReference type="Proteomes" id="UP000029725">
    <property type="component" value="Unassembled WGS sequence"/>
</dbReference>
<comment type="caution">
    <text evidence="1">The sequence shown here is derived from an EMBL/GenBank/DDBJ whole genome shotgun (WGS) entry which is preliminary data.</text>
</comment>
<keyword evidence="2" id="KW-1185">Reference proteome</keyword>
<dbReference type="CDD" id="cd15841">
    <property type="entry name" value="SNARE_Qc"/>
    <property type="match status" value="1"/>
</dbReference>
<dbReference type="EMBL" id="JMKJ01000038">
    <property type="protein sequence ID" value="KGG52795.1"/>
    <property type="molecule type" value="Genomic_DNA"/>
</dbReference>
<sequence length="184" mass="20823">MANSTPQIRHSPRDSPILIGQDCTVEFPSYPPQSRDPYFLLRDRIEHQMAKVKSVKDIHSIQQDLVTLKQTIDSVLENSTLFPHINASVELPKRMAFYQSMSARLAALKRGAEVGNPELLNQDPQASPSSSTAVTTTFHFEVPCTDQQRHLDHLISVVGNVREQAHQINSEIETQKRNAFYRFG</sequence>
<evidence type="ECO:0000313" key="2">
    <source>
        <dbReference type="Proteomes" id="UP000029725"/>
    </source>
</evidence>
<dbReference type="GeneID" id="25258317"/>
<accession>A0A098VV44</accession>